<reference evidence="2" key="1">
    <citation type="submission" date="2016-06" db="EMBL/GenBank/DDBJ databases">
        <title>Parallel loss of symbiosis genes in relatives of nitrogen-fixing non-legume Parasponia.</title>
        <authorList>
            <person name="Van Velzen R."/>
            <person name="Holmer R."/>
            <person name="Bu F."/>
            <person name="Rutten L."/>
            <person name="Van Zeijl A."/>
            <person name="Liu W."/>
            <person name="Santuari L."/>
            <person name="Cao Q."/>
            <person name="Sharma T."/>
            <person name="Shen D."/>
            <person name="Roswanjaya Y."/>
            <person name="Wardhani T."/>
            <person name="Kalhor M.S."/>
            <person name="Jansen J."/>
            <person name="Van den Hoogen J."/>
            <person name="Gungor B."/>
            <person name="Hartog M."/>
            <person name="Hontelez J."/>
            <person name="Verver J."/>
            <person name="Yang W.-C."/>
            <person name="Schijlen E."/>
            <person name="Repin R."/>
            <person name="Schilthuizen M."/>
            <person name="Schranz E."/>
            <person name="Heidstra R."/>
            <person name="Miyata K."/>
            <person name="Fedorova E."/>
            <person name="Kohlen W."/>
            <person name="Bisseling T."/>
            <person name="Smit S."/>
            <person name="Geurts R."/>
        </authorList>
    </citation>
    <scope>NUCLEOTIDE SEQUENCE [LARGE SCALE GENOMIC DNA]</scope>
    <source>
        <strain evidence="2">cv. RG33-2</strain>
    </source>
</reference>
<comment type="caution">
    <text evidence="1">The sequence shown here is derived from an EMBL/GenBank/DDBJ whole genome shotgun (WGS) entry which is preliminary data.</text>
</comment>
<dbReference type="AlphaFoldDB" id="A0A2P5DI09"/>
<sequence length="104" mass="11936">MFEEKRKRVHTLLDNDGRGRRLADDPWKQFRWDVTSENLNSKNKNSSAAFFEFKYTSITNLQVIFVRKGSPGGIKSLIVVICSVVEHIPLLAPICENHGDYKGR</sequence>
<protein>
    <submittedName>
        <fullName evidence="1">Uncharacterized protein</fullName>
    </submittedName>
</protein>
<dbReference type="InParanoid" id="A0A2P5DI09"/>
<organism evidence="1 2">
    <name type="scientific">Trema orientale</name>
    <name type="common">Charcoal tree</name>
    <name type="synonym">Celtis orientalis</name>
    <dbReference type="NCBI Taxonomy" id="63057"/>
    <lineage>
        <taxon>Eukaryota</taxon>
        <taxon>Viridiplantae</taxon>
        <taxon>Streptophyta</taxon>
        <taxon>Embryophyta</taxon>
        <taxon>Tracheophyta</taxon>
        <taxon>Spermatophyta</taxon>
        <taxon>Magnoliopsida</taxon>
        <taxon>eudicotyledons</taxon>
        <taxon>Gunneridae</taxon>
        <taxon>Pentapetalae</taxon>
        <taxon>rosids</taxon>
        <taxon>fabids</taxon>
        <taxon>Rosales</taxon>
        <taxon>Cannabaceae</taxon>
        <taxon>Trema</taxon>
    </lineage>
</organism>
<evidence type="ECO:0000313" key="2">
    <source>
        <dbReference type="Proteomes" id="UP000237000"/>
    </source>
</evidence>
<dbReference type="Proteomes" id="UP000237000">
    <property type="component" value="Unassembled WGS sequence"/>
</dbReference>
<proteinExistence type="predicted"/>
<accession>A0A2P5DI09</accession>
<gene>
    <name evidence="1" type="ORF">TorRG33x02_251010</name>
</gene>
<name>A0A2P5DI09_TREOI</name>
<dbReference type="OrthoDB" id="10299362at2759"/>
<dbReference type="EMBL" id="JXTC01000269">
    <property type="protein sequence ID" value="PON72916.1"/>
    <property type="molecule type" value="Genomic_DNA"/>
</dbReference>
<keyword evidence="2" id="KW-1185">Reference proteome</keyword>
<evidence type="ECO:0000313" key="1">
    <source>
        <dbReference type="EMBL" id="PON72916.1"/>
    </source>
</evidence>